<accession>A0A383A3V3</accession>
<dbReference type="SUPFAM" id="SSF48452">
    <property type="entry name" value="TPR-like"/>
    <property type="match status" value="1"/>
</dbReference>
<dbReference type="Gene3D" id="1.25.40.10">
    <property type="entry name" value="Tetratricopeptide repeat domain"/>
    <property type="match status" value="2"/>
</dbReference>
<organism evidence="1">
    <name type="scientific">marine metagenome</name>
    <dbReference type="NCBI Taxonomy" id="408172"/>
    <lineage>
        <taxon>unclassified sequences</taxon>
        <taxon>metagenomes</taxon>
        <taxon>ecological metagenomes</taxon>
    </lineage>
</organism>
<dbReference type="SMART" id="SM00028">
    <property type="entry name" value="TPR"/>
    <property type="match status" value="3"/>
</dbReference>
<dbReference type="EMBL" id="UINC01188839">
    <property type="protein sequence ID" value="SVE02250.1"/>
    <property type="molecule type" value="Genomic_DNA"/>
</dbReference>
<evidence type="ECO:0000313" key="1">
    <source>
        <dbReference type="EMBL" id="SVE02250.1"/>
    </source>
</evidence>
<dbReference type="Pfam" id="PF13174">
    <property type="entry name" value="TPR_6"/>
    <property type="match status" value="1"/>
</dbReference>
<feature type="non-terminal residue" evidence="1">
    <location>
        <position position="253"/>
    </location>
</feature>
<dbReference type="AlphaFoldDB" id="A0A383A3V3"/>
<dbReference type="InterPro" id="IPR011990">
    <property type="entry name" value="TPR-like_helical_dom_sf"/>
</dbReference>
<feature type="non-terminal residue" evidence="1">
    <location>
        <position position="1"/>
    </location>
</feature>
<gene>
    <name evidence="1" type="ORF">METZ01_LOCUS455104</name>
</gene>
<sequence>RVLIRLASAYFRLNQFDKSIEASQQLMDVAVESEDIANALFVQGNSYFRSGDLATAVQTYQSIVDNYPQIGWARNAQFQIGIAFNKMASGNISYLPQVADEFEQYYNTYPDDERAVYAYYYAAFAYYRLGKWRDASDTFDELAGNFPQSEFAPQAMFRAGESIFNLAQGGNRAKKKEIFEEAMGKYEMVLSRFPRSDMVDDALYNKAWAIIHLSDLGEEFTKEDALPLFEQIVSEHTLGDYGAASQFTLGDYY</sequence>
<reference evidence="1" key="1">
    <citation type="submission" date="2018-05" db="EMBL/GenBank/DDBJ databases">
        <authorList>
            <person name="Lanie J.A."/>
            <person name="Ng W.-L."/>
            <person name="Kazmierczak K.M."/>
            <person name="Andrzejewski T.M."/>
            <person name="Davidsen T.M."/>
            <person name="Wayne K.J."/>
            <person name="Tettelin H."/>
            <person name="Glass J.I."/>
            <person name="Rusch D."/>
            <person name="Podicherti R."/>
            <person name="Tsui H.-C.T."/>
            <person name="Winkler M.E."/>
        </authorList>
    </citation>
    <scope>NUCLEOTIDE SEQUENCE</scope>
</reference>
<dbReference type="InterPro" id="IPR019734">
    <property type="entry name" value="TPR_rpt"/>
</dbReference>
<dbReference type="PROSITE" id="PS50005">
    <property type="entry name" value="TPR"/>
    <property type="match status" value="1"/>
</dbReference>
<proteinExistence type="predicted"/>
<name>A0A383A3V3_9ZZZZ</name>
<protein>
    <submittedName>
        <fullName evidence="1">Uncharacterized protein</fullName>
    </submittedName>
</protein>
<dbReference type="Pfam" id="PF13424">
    <property type="entry name" value="TPR_12"/>
    <property type="match status" value="1"/>
</dbReference>